<gene>
    <name evidence="7" type="ORF">DFH05DRAFT_1551536</name>
</gene>
<dbReference type="GO" id="GO:0016020">
    <property type="term" value="C:membrane"/>
    <property type="evidence" value="ECO:0007669"/>
    <property type="project" value="UniProtKB-SubCell"/>
</dbReference>
<keyword evidence="3 6" id="KW-1133">Transmembrane helix</keyword>
<comment type="subcellular location">
    <subcellularLocation>
        <location evidence="1">Membrane</location>
        <topology evidence="1">Multi-pass membrane protein</topology>
    </subcellularLocation>
</comment>
<feature type="compositionally biased region" description="Polar residues" evidence="5">
    <location>
        <begin position="1"/>
        <end position="29"/>
    </location>
</feature>
<sequence length="596" mass="65606">MNTHQGRRSSATHPSHIMTDTPSKQSVYSEETIEQSFDDDEASITPSEEDTGVPTETVSPLGYHVDWTSVIFLNVSRTIGIGVFTTPGTILKGVGSVGLSLIYWVIGFLFSAASLAIYLEYLSYYPKRSGADIAYLEKAYPRPRLFVPALYAFTFVFLSISSSSAIGQSNYILLSSSESNNPPVFAEYIFAALGQEASTWNVRGLAVGMSTFVTLVCMANTKWSLRLSNWIGMIKVATLVFIAVLGLIVLAGGIDRVENPGANFRNAFSGTSTNLNGLANALLKIRFAYVGYENAFSVANEVKNPVPTLKKFAPLSLGIVFILYFMANVAYFATVPKELIKESHELTASLFFEAIFPNREAVVALQVLVALSSLGSVFASTISASRVVRECGRQGLLPYPRLWASTRPFGTPLAPYALRWFISCVIIILPPPGDAFNFIVDLQYYPTAVWALLLTVGLYRIRERRHKAHAPSSAFRVWDSVAAFALAINIGIMILPWVPPEGGIYGGDVSFFYATYCIVGVVIILLAAFLYWIWFSYLPKRGQYRIRQVVDKLSDGAQALRTVRVPLHALAEWDATHDVHGQLISPNPSSPEDYHD</sequence>
<feature type="compositionally biased region" description="Acidic residues" evidence="5">
    <location>
        <begin position="31"/>
        <end position="51"/>
    </location>
</feature>
<evidence type="ECO:0000256" key="1">
    <source>
        <dbReference type="ARBA" id="ARBA00004141"/>
    </source>
</evidence>
<evidence type="ECO:0000256" key="4">
    <source>
        <dbReference type="ARBA" id="ARBA00023136"/>
    </source>
</evidence>
<feature type="transmembrane region" description="Helical" evidence="6">
    <location>
        <begin position="312"/>
        <end position="333"/>
    </location>
</feature>
<feature type="transmembrane region" description="Helical" evidence="6">
    <location>
        <begin position="442"/>
        <end position="461"/>
    </location>
</feature>
<evidence type="ECO:0000313" key="8">
    <source>
        <dbReference type="Proteomes" id="UP001142393"/>
    </source>
</evidence>
<name>A0A9W8TW00_9AGAR</name>
<evidence type="ECO:0000256" key="2">
    <source>
        <dbReference type="ARBA" id="ARBA00022692"/>
    </source>
</evidence>
<evidence type="ECO:0000256" key="3">
    <source>
        <dbReference type="ARBA" id="ARBA00022989"/>
    </source>
</evidence>
<feature type="region of interest" description="Disordered" evidence="5">
    <location>
        <begin position="1"/>
        <end position="56"/>
    </location>
</feature>
<dbReference type="PANTHER" id="PTHR11785:SF353">
    <property type="entry name" value="METHIONINE TRANSPORTER (EUROFUNG)"/>
    <property type="match status" value="1"/>
</dbReference>
<dbReference type="PANTHER" id="PTHR11785">
    <property type="entry name" value="AMINO ACID TRANSPORTER"/>
    <property type="match status" value="1"/>
</dbReference>
<keyword evidence="8" id="KW-1185">Reference proteome</keyword>
<protein>
    <submittedName>
        <fullName evidence="7">High affinity methionine permease</fullName>
    </submittedName>
</protein>
<evidence type="ECO:0000256" key="6">
    <source>
        <dbReference type="SAM" id="Phobius"/>
    </source>
</evidence>
<dbReference type="GO" id="GO:0015179">
    <property type="term" value="F:L-amino acid transmembrane transporter activity"/>
    <property type="evidence" value="ECO:0007669"/>
    <property type="project" value="TreeGrafter"/>
</dbReference>
<feature type="transmembrane region" description="Helical" evidence="6">
    <location>
        <begin position="101"/>
        <end position="124"/>
    </location>
</feature>
<dbReference type="Gene3D" id="1.20.1740.10">
    <property type="entry name" value="Amino acid/polyamine transporter I"/>
    <property type="match status" value="1"/>
</dbReference>
<reference evidence="7 8" key="1">
    <citation type="journal article" date="2023" name="Proc. Natl. Acad. Sci. U.S.A.">
        <title>A global phylogenomic analysis of the shiitake genus Lentinula.</title>
        <authorList>
            <person name="Sierra-Patev S."/>
            <person name="Min B."/>
            <person name="Naranjo-Ortiz M."/>
            <person name="Looney B."/>
            <person name="Konkel Z."/>
            <person name="Slot J.C."/>
            <person name="Sakamoto Y."/>
            <person name="Steenwyk J.L."/>
            <person name="Rokas A."/>
            <person name="Carro J."/>
            <person name="Camarero S."/>
            <person name="Ferreira P."/>
            <person name="Molpeceres G."/>
            <person name="Ruiz-Duenas F.J."/>
            <person name="Serrano A."/>
            <person name="Henrissat B."/>
            <person name="Drula E."/>
            <person name="Hughes K.W."/>
            <person name="Mata J.L."/>
            <person name="Ishikawa N.K."/>
            <person name="Vargas-Isla R."/>
            <person name="Ushijima S."/>
            <person name="Smith C.A."/>
            <person name="Donoghue J."/>
            <person name="Ahrendt S."/>
            <person name="Andreopoulos W."/>
            <person name="He G."/>
            <person name="LaButti K."/>
            <person name="Lipzen A."/>
            <person name="Ng V."/>
            <person name="Riley R."/>
            <person name="Sandor L."/>
            <person name="Barry K."/>
            <person name="Martinez A.T."/>
            <person name="Xiao Y."/>
            <person name="Gibbons J.G."/>
            <person name="Terashima K."/>
            <person name="Grigoriev I.V."/>
            <person name="Hibbett D."/>
        </authorList>
    </citation>
    <scope>NUCLEOTIDE SEQUENCE [LARGE SCALE GENOMIC DNA]</scope>
    <source>
        <strain evidence="7 8">TFB7810</strain>
    </source>
</reference>
<organism evidence="7 8">
    <name type="scientific">Lentinula detonsa</name>
    <dbReference type="NCBI Taxonomy" id="2804962"/>
    <lineage>
        <taxon>Eukaryota</taxon>
        <taxon>Fungi</taxon>
        <taxon>Dikarya</taxon>
        <taxon>Basidiomycota</taxon>
        <taxon>Agaricomycotina</taxon>
        <taxon>Agaricomycetes</taxon>
        <taxon>Agaricomycetidae</taxon>
        <taxon>Agaricales</taxon>
        <taxon>Marasmiineae</taxon>
        <taxon>Omphalotaceae</taxon>
        <taxon>Lentinula</taxon>
    </lineage>
</organism>
<keyword evidence="2 6" id="KW-0812">Transmembrane</keyword>
<evidence type="ECO:0000256" key="5">
    <source>
        <dbReference type="SAM" id="MobiDB-lite"/>
    </source>
</evidence>
<evidence type="ECO:0000313" key="7">
    <source>
        <dbReference type="EMBL" id="KAJ3742728.1"/>
    </source>
</evidence>
<dbReference type="InterPro" id="IPR002293">
    <property type="entry name" value="AA/rel_permease1"/>
</dbReference>
<feature type="transmembrane region" description="Helical" evidence="6">
    <location>
        <begin position="511"/>
        <end position="535"/>
    </location>
</feature>
<feature type="transmembrane region" description="Helical" evidence="6">
    <location>
        <begin position="363"/>
        <end position="388"/>
    </location>
</feature>
<keyword evidence="4 6" id="KW-0472">Membrane</keyword>
<feature type="transmembrane region" description="Helical" evidence="6">
    <location>
        <begin position="230"/>
        <end position="254"/>
    </location>
</feature>
<dbReference type="Proteomes" id="UP001142393">
    <property type="component" value="Unassembled WGS sequence"/>
</dbReference>
<accession>A0A9W8TW00</accession>
<dbReference type="AlphaFoldDB" id="A0A9W8TW00"/>
<feature type="transmembrane region" description="Helical" evidence="6">
    <location>
        <begin position="481"/>
        <end position="499"/>
    </location>
</feature>
<feature type="transmembrane region" description="Helical" evidence="6">
    <location>
        <begin position="145"/>
        <end position="166"/>
    </location>
</feature>
<dbReference type="InterPro" id="IPR050598">
    <property type="entry name" value="AminoAcid_Transporter"/>
</dbReference>
<dbReference type="Pfam" id="PF13520">
    <property type="entry name" value="AA_permease_2"/>
    <property type="match status" value="1"/>
</dbReference>
<dbReference type="EMBL" id="JANVFU010000010">
    <property type="protein sequence ID" value="KAJ3742728.1"/>
    <property type="molecule type" value="Genomic_DNA"/>
</dbReference>
<comment type="caution">
    <text evidence="7">The sequence shown here is derived from an EMBL/GenBank/DDBJ whole genome shotgun (WGS) entry which is preliminary data.</text>
</comment>
<feature type="transmembrane region" description="Helical" evidence="6">
    <location>
        <begin position="409"/>
        <end position="430"/>
    </location>
</feature>
<proteinExistence type="predicted"/>